<proteinExistence type="predicted"/>
<dbReference type="KEGG" id="asip:AQUSIP_13160"/>
<dbReference type="EMBL" id="LR699119">
    <property type="protein sequence ID" value="VVC76015.1"/>
    <property type="molecule type" value="Genomic_DNA"/>
</dbReference>
<evidence type="ECO:0000313" key="1">
    <source>
        <dbReference type="EMBL" id="VVC76015.1"/>
    </source>
</evidence>
<keyword evidence="2" id="KW-1185">Reference proteome</keyword>
<organism evidence="1 2">
    <name type="scientific">Aquicella siphonis</name>
    <dbReference type="NCBI Taxonomy" id="254247"/>
    <lineage>
        <taxon>Bacteria</taxon>
        <taxon>Pseudomonadati</taxon>
        <taxon>Pseudomonadota</taxon>
        <taxon>Gammaproteobacteria</taxon>
        <taxon>Legionellales</taxon>
        <taxon>Coxiellaceae</taxon>
        <taxon>Aquicella</taxon>
    </lineage>
</organism>
<dbReference type="AlphaFoldDB" id="A0A5E4PHE3"/>
<dbReference type="Proteomes" id="UP000324194">
    <property type="component" value="Chromosome 1"/>
</dbReference>
<name>A0A5E4PHE3_9COXI</name>
<protein>
    <submittedName>
        <fullName evidence="1">Uncharacterized protein</fullName>
    </submittedName>
</protein>
<dbReference type="Pfam" id="PF03237">
    <property type="entry name" value="Terminase_6N"/>
    <property type="match status" value="1"/>
</dbReference>
<dbReference type="Gene3D" id="3.30.420.240">
    <property type="match status" value="1"/>
</dbReference>
<evidence type="ECO:0000313" key="2">
    <source>
        <dbReference type="Proteomes" id="UP000324194"/>
    </source>
</evidence>
<dbReference type="InterPro" id="IPR027417">
    <property type="entry name" value="P-loop_NTPase"/>
</dbReference>
<reference evidence="1 2" key="1">
    <citation type="submission" date="2019-08" db="EMBL/GenBank/DDBJ databases">
        <authorList>
            <person name="Guy L."/>
        </authorList>
    </citation>
    <scope>NUCLEOTIDE SEQUENCE [LARGE SCALE GENOMIC DNA]</scope>
    <source>
        <strain evidence="1 2">SGT-108</strain>
    </source>
</reference>
<dbReference type="Gene3D" id="3.40.50.300">
    <property type="entry name" value="P-loop containing nucleotide triphosphate hydrolases"/>
    <property type="match status" value="1"/>
</dbReference>
<gene>
    <name evidence="1" type="ORF">AQUSIP_13160</name>
</gene>
<dbReference type="OrthoDB" id="9775154at2"/>
<sequence length="474" mass="53881">MGIIQARKKIRSRLKPNPGPQTAAYECKADILFYGGSAGAGKSFLLLLLARYQHTRSIIFRREYPQLKGIEEESYKLFSDIGRYNHSEKVWRLNDGRYIEFGAVQLEKDKEKYQGRAHSLKCFDEITHFSKSQFQFLIGWTRSTDPNERCRIVCTGNPPTSAEGDWVIDYWAPWLDEKYPNPAAPGELRWFTTLDGRDVEVASGEPFLHNGTWIKPLSRTFIPGKVDDNPYLANTNYKANLQALPRELREKMLEGRFTSSREDHAQQVIPSAWVQAAQARWRERPKPNMPMTCMGVDVARGGDDRTVLTPRYGNYFGEQHVYPGTATPDGPAVAALVLERIEYCTFINIDVIGCGSSAYDSLKAMQVKVYPLNSAAGTEGRDKNDMFGFYNKRAEWWWRLREALDPENGEELALPPSRELLSDLTAPRWQMSLRGVQIEKKEDIIKRIGRSPDLGDSLVYANALEGVDIAFGSF</sequence>
<accession>A0A5E4PHE3</accession>